<comment type="function">
    <text evidence="5">May play the central regulatory role in sporulation. It may be an element of the effector pathway responsible for the activation of sporulation genes in response to nutritional stress. Spo0A may act in concert with spo0H (a sigma factor) to control the expression of some genes that are critical to the sporulation process.</text>
</comment>
<dbReference type="Proteomes" id="UP000746471">
    <property type="component" value="Unassembled WGS sequence"/>
</dbReference>
<dbReference type="SMART" id="SM00862">
    <property type="entry name" value="Trans_reg_C"/>
    <property type="match status" value="1"/>
</dbReference>
<dbReference type="Gene3D" id="1.10.10.10">
    <property type="entry name" value="Winged helix-like DNA-binding domain superfamily/Winged helix DNA-binding domain"/>
    <property type="match status" value="1"/>
</dbReference>
<dbReference type="SUPFAM" id="SSF46894">
    <property type="entry name" value="C-terminal effector domain of the bipartite response regulators"/>
    <property type="match status" value="1"/>
</dbReference>
<dbReference type="Pfam" id="PF00072">
    <property type="entry name" value="Response_reg"/>
    <property type="match status" value="1"/>
</dbReference>
<sequence length="232" mass="26383">MKEDILKILVIEDEQNLLEVIRDYLLRESYEVITALNGVDALKAFEQEAPDFIITDLMLPDISGEEITAIVRKTKTIPIIMLTAKSQTEDRINGLTVGADDYITKPFSLRELILRVKNLEQRVYGAAAAAVLSFPAYQLKIDKEARTVFIGAEEVLLTKFEFDLLLLMASSPNRTFTREQLIEATAGYDYFGYDRTIDTHIKNLRKKLDQNEAGHKPIKTVYGVGYKFNDLK</sequence>
<dbReference type="PANTHER" id="PTHR48111:SF73">
    <property type="entry name" value="ALKALINE PHOSPHATASE SYNTHESIS TRANSCRIPTIONAL REGULATORY PROTEIN PHOP"/>
    <property type="match status" value="1"/>
</dbReference>
<dbReference type="InterPro" id="IPR036388">
    <property type="entry name" value="WH-like_DNA-bd_sf"/>
</dbReference>
<dbReference type="InterPro" id="IPR039420">
    <property type="entry name" value="WalR-like"/>
</dbReference>
<dbReference type="InterPro" id="IPR016032">
    <property type="entry name" value="Sig_transdc_resp-reg_C-effctor"/>
</dbReference>
<dbReference type="Gene3D" id="6.10.250.690">
    <property type="match status" value="1"/>
</dbReference>
<evidence type="ECO:0000259" key="9">
    <source>
        <dbReference type="PROSITE" id="PS51755"/>
    </source>
</evidence>
<gene>
    <name evidence="10" type="ORF">KHM83_02960</name>
</gene>
<dbReference type="CDD" id="cd00383">
    <property type="entry name" value="trans_reg_C"/>
    <property type="match status" value="1"/>
</dbReference>
<dbReference type="PROSITE" id="PS50110">
    <property type="entry name" value="RESPONSE_REGULATORY"/>
    <property type="match status" value="1"/>
</dbReference>
<evidence type="ECO:0000256" key="5">
    <source>
        <dbReference type="ARBA" id="ARBA00024867"/>
    </source>
</evidence>
<feature type="modified residue" description="4-aspartylphosphate" evidence="6">
    <location>
        <position position="56"/>
    </location>
</feature>
<dbReference type="PROSITE" id="PS51755">
    <property type="entry name" value="OMPR_PHOB"/>
    <property type="match status" value="1"/>
</dbReference>
<feature type="domain" description="Response regulatory" evidence="8">
    <location>
        <begin position="7"/>
        <end position="120"/>
    </location>
</feature>
<keyword evidence="2" id="KW-0805">Transcription regulation</keyword>
<evidence type="ECO:0000259" key="8">
    <source>
        <dbReference type="PROSITE" id="PS50110"/>
    </source>
</evidence>
<evidence type="ECO:0000256" key="3">
    <source>
        <dbReference type="ARBA" id="ARBA00023125"/>
    </source>
</evidence>
<dbReference type="Pfam" id="PF00486">
    <property type="entry name" value="Trans_reg_C"/>
    <property type="match status" value="1"/>
</dbReference>
<evidence type="ECO:0000256" key="4">
    <source>
        <dbReference type="ARBA" id="ARBA00023163"/>
    </source>
</evidence>
<evidence type="ECO:0000313" key="10">
    <source>
        <dbReference type="EMBL" id="MBS7525630.1"/>
    </source>
</evidence>
<name>A0ABS5PKD5_9FIRM</name>
<keyword evidence="4" id="KW-0804">Transcription</keyword>
<evidence type="ECO:0000313" key="11">
    <source>
        <dbReference type="Proteomes" id="UP000746471"/>
    </source>
</evidence>
<dbReference type="CDD" id="cd17574">
    <property type="entry name" value="REC_OmpR"/>
    <property type="match status" value="1"/>
</dbReference>
<feature type="DNA-binding region" description="OmpR/PhoB-type" evidence="7">
    <location>
        <begin position="129"/>
        <end position="230"/>
    </location>
</feature>
<accession>A0ABS5PKD5</accession>
<reference evidence="10 11" key="1">
    <citation type="submission" date="2021-05" db="EMBL/GenBank/DDBJ databases">
        <title>Fusibacter ferrireducens sp. nov., an anaerobic, sulfur- and Fe-reducing bacterium isolated from the mangrove sediment.</title>
        <authorList>
            <person name="Qiu D."/>
        </authorList>
    </citation>
    <scope>NUCLEOTIDE SEQUENCE [LARGE SCALE GENOMIC DNA]</scope>
    <source>
        <strain evidence="10 11">DSM 12116</strain>
    </source>
</reference>
<organism evidence="10 11">
    <name type="scientific">Fusibacter paucivorans</name>
    <dbReference type="NCBI Taxonomy" id="76009"/>
    <lineage>
        <taxon>Bacteria</taxon>
        <taxon>Bacillati</taxon>
        <taxon>Bacillota</taxon>
        <taxon>Clostridia</taxon>
        <taxon>Eubacteriales</taxon>
        <taxon>Eubacteriales Family XII. Incertae Sedis</taxon>
        <taxon>Fusibacter</taxon>
    </lineage>
</organism>
<dbReference type="InterPro" id="IPR011006">
    <property type="entry name" value="CheY-like_superfamily"/>
</dbReference>
<evidence type="ECO:0000256" key="1">
    <source>
        <dbReference type="ARBA" id="ARBA00018672"/>
    </source>
</evidence>
<dbReference type="InterPro" id="IPR001867">
    <property type="entry name" value="OmpR/PhoB-type_DNA-bd"/>
</dbReference>
<dbReference type="SMART" id="SM00448">
    <property type="entry name" value="REC"/>
    <property type="match status" value="1"/>
</dbReference>
<proteinExistence type="predicted"/>
<comment type="caution">
    <text evidence="10">The sequence shown here is derived from an EMBL/GenBank/DDBJ whole genome shotgun (WGS) entry which is preliminary data.</text>
</comment>
<dbReference type="PANTHER" id="PTHR48111">
    <property type="entry name" value="REGULATOR OF RPOS"/>
    <property type="match status" value="1"/>
</dbReference>
<dbReference type="SUPFAM" id="SSF52172">
    <property type="entry name" value="CheY-like"/>
    <property type="match status" value="1"/>
</dbReference>
<feature type="domain" description="OmpR/PhoB-type" evidence="9">
    <location>
        <begin position="129"/>
        <end position="230"/>
    </location>
</feature>
<keyword evidence="3 7" id="KW-0238">DNA-binding</keyword>
<dbReference type="EMBL" id="JAHBCL010000004">
    <property type="protein sequence ID" value="MBS7525630.1"/>
    <property type="molecule type" value="Genomic_DNA"/>
</dbReference>
<keyword evidence="11" id="KW-1185">Reference proteome</keyword>
<keyword evidence="6" id="KW-0597">Phosphoprotein</keyword>
<evidence type="ECO:0000256" key="7">
    <source>
        <dbReference type="PROSITE-ProRule" id="PRU01091"/>
    </source>
</evidence>
<evidence type="ECO:0000256" key="6">
    <source>
        <dbReference type="PROSITE-ProRule" id="PRU00169"/>
    </source>
</evidence>
<evidence type="ECO:0000256" key="2">
    <source>
        <dbReference type="ARBA" id="ARBA00023015"/>
    </source>
</evidence>
<dbReference type="InterPro" id="IPR001789">
    <property type="entry name" value="Sig_transdc_resp-reg_receiver"/>
</dbReference>
<protein>
    <recommendedName>
        <fullName evidence="1">Stage 0 sporulation protein A homolog</fullName>
    </recommendedName>
</protein>
<dbReference type="Gene3D" id="3.40.50.2300">
    <property type="match status" value="1"/>
</dbReference>